<reference evidence="2" key="1">
    <citation type="journal article" date="2019" name="Int. J. Syst. Evol. Microbiol.">
        <title>The Global Catalogue of Microorganisms (GCM) 10K type strain sequencing project: providing services to taxonomists for standard genome sequencing and annotation.</title>
        <authorList>
            <consortium name="The Broad Institute Genomics Platform"/>
            <consortium name="The Broad Institute Genome Sequencing Center for Infectious Disease"/>
            <person name="Wu L."/>
            <person name="Ma J."/>
        </authorList>
    </citation>
    <scope>NUCLEOTIDE SEQUENCE [LARGE SCALE GENOMIC DNA]</scope>
    <source>
        <strain evidence="2">JCM 18306</strain>
    </source>
</reference>
<organism evidence="1 2">
    <name type="scientific">Streptomyces thinghirensis</name>
    <dbReference type="NCBI Taxonomy" id="551547"/>
    <lineage>
        <taxon>Bacteria</taxon>
        <taxon>Bacillati</taxon>
        <taxon>Actinomycetota</taxon>
        <taxon>Actinomycetes</taxon>
        <taxon>Kitasatosporales</taxon>
        <taxon>Streptomycetaceae</taxon>
        <taxon>Streptomyces</taxon>
    </lineage>
</organism>
<sequence length="119" mass="11585">MSAADGRDIGACADGDCQILVSEPVTVRFEGPSGAAATLKVTKVGPNEVAYTVKSGHGQSKGSARGPGQGCITVLRSNGSGNSCGGLGDGARPSAQPGAVVIQAATGEVGTTILDIVSD</sequence>
<dbReference type="RefSeq" id="WP_345630309.1">
    <property type="nucleotide sequence ID" value="NZ_BAABJR010000006.1"/>
</dbReference>
<protein>
    <submittedName>
        <fullName evidence="1">Uncharacterized protein</fullName>
    </submittedName>
</protein>
<dbReference type="EMBL" id="BAABJR010000006">
    <property type="protein sequence ID" value="GAA5208695.1"/>
    <property type="molecule type" value="Genomic_DNA"/>
</dbReference>
<accession>A0ABP9T489</accession>
<name>A0ABP9T489_9ACTN</name>
<evidence type="ECO:0000313" key="1">
    <source>
        <dbReference type="EMBL" id="GAA5208695.1"/>
    </source>
</evidence>
<gene>
    <name evidence="1" type="ORF">GCM10023323_29240</name>
</gene>
<keyword evidence="2" id="KW-1185">Reference proteome</keyword>
<proteinExistence type="predicted"/>
<comment type="caution">
    <text evidence="1">The sequence shown here is derived from an EMBL/GenBank/DDBJ whole genome shotgun (WGS) entry which is preliminary data.</text>
</comment>
<evidence type="ECO:0000313" key="2">
    <source>
        <dbReference type="Proteomes" id="UP001499878"/>
    </source>
</evidence>
<dbReference type="Proteomes" id="UP001499878">
    <property type="component" value="Unassembled WGS sequence"/>
</dbReference>